<protein>
    <submittedName>
        <fullName evidence="2">Gtr15</fullName>
    </submittedName>
</protein>
<dbReference type="Pfam" id="PF00534">
    <property type="entry name" value="Glycos_transf_1"/>
    <property type="match status" value="1"/>
</dbReference>
<organism evidence="2">
    <name type="scientific">Acinetobacter baumannii</name>
    <dbReference type="NCBI Taxonomy" id="470"/>
    <lineage>
        <taxon>Bacteria</taxon>
        <taxon>Pseudomonadati</taxon>
        <taxon>Pseudomonadota</taxon>
        <taxon>Gammaproteobacteria</taxon>
        <taxon>Moraxellales</taxon>
        <taxon>Moraxellaceae</taxon>
        <taxon>Acinetobacter</taxon>
        <taxon>Acinetobacter calcoaceticus/baumannii complex</taxon>
    </lineage>
</organism>
<dbReference type="AlphaFoldDB" id="A0A1J0M9I9"/>
<evidence type="ECO:0000259" key="1">
    <source>
        <dbReference type="Pfam" id="PF00534"/>
    </source>
</evidence>
<dbReference type="InterPro" id="IPR001296">
    <property type="entry name" value="Glyco_trans_1"/>
</dbReference>
<gene>
    <name evidence="2" type="primary">gtr15</name>
</gene>
<dbReference type="GO" id="GO:0016757">
    <property type="term" value="F:glycosyltransferase activity"/>
    <property type="evidence" value="ECO:0007669"/>
    <property type="project" value="InterPro"/>
</dbReference>
<name>A0A1J0M9I9_ACIBA</name>
<dbReference type="GO" id="GO:1901135">
    <property type="term" value="P:carbohydrate derivative metabolic process"/>
    <property type="evidence" value="ECO:0007669"/>
    <property type="project" value="UniProtKB-ARBA"/>
</dbReference>
<accession>A0A1J0M9I9</accession>
<dbReference type="PANTHER" id="PTHR12526">
    <property type="entry name" value="GLYCOSYLTRANSFERASE"/>
    <property type="match status" value="1"/>
</dbReference>
<feature type="domain" description="Glycosyl transferase family 1" evidence="1">
    <location>
        <begin position="172"/>
        <end position="326"/>
    </location>
</feature>
<dbReference type="PANTHER" id="PTHR12526:SF630">
    <property type="entry name" value="GLYCOSYLTRANSFERASE"/>
    <property type="match status" value="1"/>
</dbReference>
<dbReference type="EMBL" id="KX011025">
    <property type="protein sequence ID" value="APD17031.1"/>
    <property type="molecule type" value="Genomic_DNA"/>
</dbReference>
<evidence type="ECO:0000313" key="2">
    <source>
        <dbReference type="EMBL" id="APD17031.1"/>
    </source>
</evidence>
<dbReference type="RefSeq" id="WP_000158234.1">
    <property type="nucleotide sequence ID" value="NZ_CACSGY010000015.1"/>
</dbReference>
<dbReference type="Gene3D" id="3.40.50.2000">
    <property type="entry name" value="Glycogen Phosphorylase B"/>
    <property type="match status" value="2"/>
</dbReference>
<reference evidence="2" key="2">
    <citation type="submission" date="2016-11" db="EMBL/GenBank/DDBJ databases">
        <authorList>
            <person name="Blackwell G.A."/>
            <person name="Hall R.M."/>
        </authorList>
    </citation>
    <scope>NUCLEOTIDE SEQUENCE</scope>
    <source>
        <strain evidence="2">SGH0701</strain>
    </source>
</reference>
<dbReference type="SUPFAM" id="SSF53756">
    <property type="entry name" value="UDP-Glycosyltransferase/glycogen phosphorylase"/>
    <property type="match status" value="1"/>
</dbReference>
<proteinExistence type="predicted"/>
<sequence>MTIYFVTNGINRMAGTERVIVQLAQALEDVIILVPGSEQCAFSGCENLNIQSLEVGEFPTHNKLAKIIHRLNYFRKLKSILKRNDTVVSFSFDLNLVNIKLSKILNYTPIVCEHIEYNYHKGFRNLIRKKFYSQDTVTLVCLTETDKRKFLNDGIRTLVIPNFIHPLDSKYNSESKKILSIGRLEFQKNFAFLIEAFHLSKIYENGWVLDIVGEGSEQKELEEKIKLLNMNEFIRIHPFTKNISKYYQDSALMCMTSRFEAFPMVLLEAMNNSLPVLVSDFPTGAREILGEGNTQIVSDYTPEAFAKLLASFCLDEDLRKTLSKQNSELIRKYYPEQIIQSWKALLEHSSKE</sequence>
<reference evidence="2" key="1">
    <citation type="journal article" date="2013" name="PLoS ONE">
        <title>Variation in the Complex Carbohydrate Biosynthesis Loci of Acinetobacter baumannii Genomes.</title>
        <authorList>
            <person name="Kenyon J.J."/>
            <person name="Hall R.M."/>
        </authorList>
    </citation>
    <scope>NUCLEOTIDE SEQUENCE</scope>
    <source>
        <strain evidence="2">SGH0701</strain>
    </source>
</reference>